<organism evidence="1 2">
    <name type="scientific">Euphydryas editha</name>
    <name type="common">Edith's checkerspot</name>
    <dbReference type="NCBI Taxonomy" id="104508"/>
    <lineage>
        <taxon>Eukaryota</taxon>
        <taxon>Metazoa</taxon>
        <taxon>Ecdysozoa</taxon>
        <taxon>Arthropoda</taxon>
        <taxon>Hexapoda</taxon>
        <taxon>Insecta</taxon>
        <taxon>Pterygota</taxon>
        <taxon>Neoptera</taxon>
        <taxon>Endopterygota</taxon>
        <taxon>Lepidoptera</taxon>
        <taxon>Glossata</taxon>
        <taxon>Ditrysia</taxon>
        <taxon>Papilionoidea</taxon>
        <taxon>Nymphalidae</taxon>
        <taxon>Nymphalinae</taxon>
        <taxon>Euphydryas</taxon>
    </lineage>
</organism>
<accession>A0AAU9UI96</accession>
<dbReference type="Proteomes" id="UP001153954">
    <property type="component" value="Unassembled WGS sequence"/>
</dbReference>
<evidence type="ECO:0008006" key="3">
    <source>
        <dbReference type="Google" id="ProtNLM"/>
    </source>
</evidence>
<comment type="caution">
    <text evidence="1">The sequence shown here is derived from an EMBL/GenBank/DDBJ whole genome shotgun (WGS) entry which is preliminary data.</text>
</comment>
<sequence>MSEQNVNTLKCANCNIVISELLSFIQNKISVMDNESLIRICATAFSEEEVECAKNLLFSSIKTNLKKVSRRKKWKNTKRFRGHDMCFQSNRTRFNAYFCSS</sequence>
<gene>
    <name evidence="1" type="ORF">EEDITHA_LOCUS12652</name>
</gene>
<reference evidence="1" key="1">
    <citation type="submission" date="2022-03" db="EMBL/GenBank/DDBJ databases">
        <authorList>
            <person name="Tunstrom K."/>
        </authorList>
    </citation>
    <scope>NUCLEOTIDE SEQUENCE</scope>
</reference>
<dbReference type="AlphaFoldDB" id="A0AAU9UI96"/>
<protein>
    <recommendedName>
        <fullName evidence="3">Saposin B-type domain-containing protein</fullName>
    </recommendedName>
</protein>
<evidence type="ECO:0000313" key="1">
    <source>
        <dbReference type="EMBL" id="CAH2097425.1"/>
    </source>
</evidence>
<proteinExistence type="predicted"/>
<name>A0AAU9UI96_EUPED</name>
<keyword evidence="2" id="KW-1185">Reference proteome</keyword>
<evidence type="ECO:0000313" key="2">
    <source>
        <dbReference type="Proteomes" id="UP001153954"/>
    </source>
</evidence>
<dbReference type="EMBL" id="CAKOGL010000018">
    <property type="protein sequence ID" value="CAH2097425.1"/>
    <property type="molecule type" value="Genomic_DNA"/>
</dbReference>